<proteinExistence type="predicted"/>
<evidence type="ECO:0000313" key="1">
    <source>
        <dbReference type="EMBL" id="MBB3880347.1"/>
    </source>
</evidence>
<dbReference type="AlphaFoldDB" id="A0A7W6F3Z9"/>
<keyword evidence="2" id="KW-1185">Reference proteome</keyword>
<accession>A0A7W6F3Z9</accession>
<name>A0A7W6F3Z9_9SPHN</name>
<comment type="caution">
    <text evidence="1">The sequence shown here is derived from an EMBL/GenBank/DDBJ whole genome shotgun (WGS) entry which is preliminary data.</text>
</comment>
<protein>
    <submittedName>
        <fullName evidence="1">Uncharacterized protein</fullName>
    </submittedName>
</protein>
<evidence type="ECO:0000313" key="2">
    <source>
        <dbReference type="Proteomes" id="UP000538670"/>
    </source>
</evidence>
<gene>
    <name evidence="1" type="ORF">GGR48_002791</name>
</gene>
<organism evidence="1 2">
    <name type="scientific">Sphingomonas pseudosanguinis</name>
    <dbReference type="NCBI Taxonomy" id="413712"/>
    <lineage>
        <taxon>Bacteria</taxon>
        <taxon>Pseudomonadati</taxon>
        <taxon>Pseudomonadota</taxon>
        <taxon>Alphaproteobacteria</taxon>
        <taxon>Sphingomonadales</taxon>
        <taxon>Sphingomonadaceae</taxon>
        <taxon>Sphingomonas</taxon>
    </lineage>
</organism>
<sequence length="225" mass="24804">MLADYMSASEQAKRTLLTRSKYPPIAPTIQHDAARESIIEHMSRGGGEHDLIDQRIAVLKSGLQGSPFEIDKAENNADYLERYLATAPKLPIKAQEIFPGDRMPGLDIEGFTLRCTPHFVLRRVTRTNVPKMGLGFLRYAKGKPLPLETACWQGAIAVGYLNAKVQQGLGEIDADREITAVIDVWTGHCHVAPSNAVYRFNEVKAACAGIAQRWAQIPPPPNAVF</sequence>
<dbReference type="RefSeq" id="WP_206362464.1">
    <property type="nucleotide sequence ID" value="NZ_JACIDH010000014.1"/>
</dbReference>
<dbReference type="EMBL" id="JACIDH010000014">
    <property type="protein sequence ID" value="MBB3880347.1"/>
    <property type="molecule type" value="Genomic_DNA"/>
</dbReference>
<reference evidence="1 2" key="1">
    <citation type="submission" date="2020-08" db="EMBL/GenBank/DDBJ databases">
        <title>Genomic Encyclopedia of Type Strains, Phase IV (KMG-IV): sequencing the most valuable type-strain genomes for metagenomic binning, comparative biology and taxonomic classification.</title>
        <authorList>
            <person name="Goeker M."/>
        </authorList>
    </citation>
    <scope>NUCLEOTIDE SEQUENCE [LARGE SCALE GENOMIC DNA]</scope>
    <source>
        <strain evidence="1 2">DSM 19512</strain>
    </source>
</reference>
<dbReference type="Proteomes" id="UP000538670">
    <property type="component" value="Unassembled WGS sequence"/>
</dbReference>